<dbReference type="InterPro" id="IPR011990">
    <property type="entry name" value="TPR-like_helical_dom_sf"/>
</dbReference>
<dbReference type="Proteomes" id="UP000552864">
    <property type="component" value="Unassembled WGS sequence"/>
</dbReference>
<dbReference type="RefSeq" id="WP_168740978.1">
    <property type="nucleotide sequence ID" value="NZ_JABAHZ010000005.1"/>
</dbReference>
<dbReference type="SUPFAM" id="SSF48452">
    <property type="entry name" value="TPR-like"/>
    <property type="match status" value="1"/>
</dbReference>
<comment type="caution">
    <text evidence="8">The sequence shown here is derived from an EMBL/GenBank/DDBJ whole genome shotgun (WGS) entry which is preliminary data.</text>
</comment>
<name>A0A847SU59_9BACT</name>
<evidence type="ECO:0000256" key="5">
    <source>
        <dbReference type="ARBA" id="ARBA00023237"/>
    </source>
</evidence>
<accession>A0A847SU59</accession>
<evidence type="ECO:0000256" key="1">
    <source>
        <dbReference type="ARBA" id="ARBA00004442"/>
    </source>
</evidence>
<dbReference type="Pfam" id="PF07980">
    <property type="entry name" value="SusD_RagB"/>
    <property type="match status" value="1"/>
</dbReference>
<evidence type="ECO:0000256" key="2">
    <source>
        <dbReference type="ARBA" id="ARBA00006275"/>
    </source>
</evidence>
<organism evidence="8 9">
    <name type="scientific">Chitinophaga eiseniae</name>
    <dbReference type="NCBI Taxonomy" id="634771"/>
    <lineage>
        <taxon>Bacteria</taxon>
        <taxon>Pseudomonadati</taxon>
        <taxon>Bacteroidota</taxon>
        <taxon>Chitinophagia</taxon>
        <taxon>Chitinophagales</taxon>
        <taxon>Chitinophagaceae</taxon>
        <taxon>Chitinophaga</taxon>
    </lineage>
</organism>
<protein>
    <submittedName>
        <fullName evidence="8">RagB/SusD family nutrient uptake outer membrane protein</fullName>
    </submittedName>
</protein>
<proteinExistence type="inferred from homology"/>
<evidence type="ECO:0000313" key="8">
    <source>
        <dbReference type="EMBL" id="NLR81356.1"/>
    </source>
</evidence>
<evidence type="ECO:0000313" key="9">
    <source>
        <dbReference type="Proteomes" id="UP000552864"/>
    </source>
</evidence>
<comment type="subcellular location">
    <subcellularLocation>
        <location evidence="1">Cell outer membrane</location>
    </subcellularLocation>
</comment>
<evidence type="ECO:0000259" key="6">
    <source>
        <dbReference type="Pfam" id="PF07980"/>
    </source>
</evidence>
<evidence type="ECO:0000256" key="3">
    <source>
        <dbReference type="ARBA" id="ARBA00022729"/>
    </source>
</evidence>
<comment type="similarity">
    <text evidence="2">Belongs to the SusD family.</text>
</comment>
<dbReference type="InterPro" id="IPR033985">
    <property type="entry name" value="SusD-like_N"/>
</dbReference>
<evidence type="ECO:0000256" key="4">
    <source>
        <dbReference type="ARBA" id="ARBA00023136"/>
    </source>
</evidence>
<dbReference type="EMBL" id="JABAHZ010000005">
    <property type="protein sequence ID" value="NLR81356.1"/>
    <property type="molecule type" value="Genomic_DNA"/>
</dbReference>
<evidence type="ECO:0000259" key="7">
    <source>
        <dbReference type="Pfam" id="PF14322"/>
    </source>
</evidence>
<sequence length="528" mass="59630">MKATKYLYISIFILAGIVAPLSSCQKVLDQNPTDQLSSGTFWKTANDFKLGLAACYNTIQDYYLSSGIQDLDGISDNGVSVFSYNNEQLINQGITVSSHATDNWYIWGYQRLATYNIFLANLNKYTGNDMSKADMANLEAQVKLLRAMEYYRLWVFYGAVPLVTEPLTLETQMVPKSDAESIFKQVVADCDFAIANLPDQDFWGSQGHVTKSAALMVKARAYLYHGFDASGKAVAGDMNTVATLTSQIINSGKYSLGKYYRGLFSHVLGQQENNPEYLFAAFYLAPNNSKYGLWGFLISTMQFYWQSVHPLPSLLDAYEFSNGDPYNPQDPRVDKKYLFRNRDPRMAQTVCRDTVHWEDGSIDLIGAAKTAYIPYLYWKSCDKEEVVANGGVNTQKTGVPNTAYVPLMRYAEVLLTHAEAVNEVSGPNGQVYQDVNAVRARANMPPLPAGLSQDQMRQRIRNERRVELAFEGFRYFDIKRWRIAGQVLNGTYDGLVNRVFTSPKNYLYPLPEQEIHVNTALKQNPDYQ</sequence>
<reference evidence="8 9" key="1">
    <citation type="submission" date="2020-04" db="EMBL/GenBank/DDBJ databases">
        <authorList>
            <person name="Yin C."/>
        </authorList>
    </citation>
    <scope>NUCLEOTIDE SEQUENCE [LARGE SCALE GENOMIC DNA]</scope>
    <source>
        <strain evidence="8 9">Ak56</strain>
    </source>
</reference>
<dbReference type="InterPro" id="IPR012944">
    <property type="entry name" value="SusD_RagB_dom"/>
</dbReference>
<keyword evidence="9" id="KW-1185">Reference proteome</keyword>
<keyword evidence="3" id="KW-0732">Signal</keyword>
<gene>
    <name evidence="8" type="ORF">HGH91_22210</name>
</gene>
<dbReference type="GO" id="GO:0009279">
    <property type="term" value="C:cell outer membrane"/>
    <property type="evidence" value="ECO:0007669"/>
    <property type="project" value="UniProtKB-SubCell"/>
</dbReference>
<keyword evidence="5" id="KW-0998">Cell outer membrane</keyword>
<dbReference type="Pfam" id="PF14322">
    <property type="entry name" value="SusD-like_3"/>
    <property type="match status" value="1"/>
</dbReference>
<dbReference type="Gene3D" id="1.25.40.390">
    <property type="match status" value="1"/>
</dbReference>
<feature type="domain" description="SusD-like N-terminal" evidence="7">
    <location>
        <begin position="78"/>
        <end position="223"/>
    </location>
</feature>
<keyword evidence="4" id="KW-0472">Membrane</keyword>
<dbReference type="AlphaFoldDB" id="A0A847SU59"/>
<feature type="domain" description="RagB/SusD" evidence="6">
    <location>
        <begin position="305"/>
        <end position="527"/>
    </location>
</feature>